<feature type="signal peptide" evidence="5">
    <location>
        <begin position="1"/>
        <end position="40"/>
    </location>
</feature>
<comment type="caution">
    <text evidence="7">The sequence shown here is derived from an EMBL/GenBank/DDBJ whole genome shotgun (WGS) entry which is preliminary data.</text>
</comment>
<protein>
    <submittedName>
        <fullName evidence="7">LPXTG cell wall anchor domain-containing protein</fullName>
    </submittedName>
</protein>
<reference evidence="7" key="2">
    <citation type="journal article" date="2021" name="Microbiome">
        <title>Successional dynamics and alternative stable states in a saline activated sludge microbial community over 9 years.</title>
        <authorList>
            <person name="Wang Y."/>
            <person name="Ye J."/>
            <person name="Ju F."/>
            <person name="Liu L."/>
            <person name="Boyd J.A."/>
            <person name="Deng Y."/>
            <person name="Parks D.H."/>
            <person name="Jiang X."/>
            <person name="Yin X."/>
            <person name="Woodcroft B.J."/>
            <person name="Tyson G.W."/>
            <person name="Hugenholtz P."/>
            <person name="Polz M.F."/>
            <person name="Zhang T."/>
        </authorList>
    </citation>
    <scope>NUCLEOTIDE SEQUENCE</scope>
    <source>
        <strain evidence="7">HKST-UBA79</strain>
    </source>
</reference>
<reference evidence="7" key="1">
    <citation type="submission" date="2020-04" db="EMBL/GenBank/DDBJ databases">
        <authorList>
            <person name="Zhang T."/>
        </authorList>
    </citation>
    <scope>NUCLEOTIDE SEQUENCE</scope>
    <source>
        <strain evidence="7">HKST-UBA79</strain>
    </source>
</reference>
<sequence length="231" mass="25827">MKNIMPKAQKGTFRKINTLTAGLTFAVATFLVSTNNPVYADCEPNYGGGETCIYNKVFRIEKKVAKLDTNKDLKDHNFEDKVIFKTPEKSSDVKVVFKIKVTNEGEVTTDDMKMKDSLPDEFQHAKSSFGGDGLTETWDDFEPGESKTFYITAKLEKDEFVDDKNYEKCVVNEASVYYDGDFEGKDTATVCFRNSEITELPETGPTATVVMTVVGLTSIASGFGLKSRYKR</sequence>
<keyword evidence="1" id="KW-0134">Cell wall</keyword>
<evidence type="ECO:0000256" key="1">
    <source>
        <dbReference type="ARBA" id="ARBA00022512"/>
    </source>
</evidence>
<keyword evidence="2" id="KW-0964">Secreted</keyword>
<proteinExistence type="predicted"/>
<evidence type="ECO:0000313" key="8">
    <source>
        <dbReference type="Proteomes" id="UP000740557"/>
    </source>
</evidence>
<feature type="domain" description="Gram-positive cocci surface proteins LPxTG" evidence="6">
    <location>
        <begin position="200"/>
        <end position="231"/>
    </location>
</feature>
<keyword evidence="4" id="KW-1133">Transmembrane helix</keyword>
<evidence type="ECO:0000259" key="6">
    <source>
        <dbReference type="PROSITE" id="PS50847"/>
    </source>
</evidence>
<dbReference type="Pfam" id="PF01345">
    <property type="entry name" value="DUF11"/>
    <property type="match status" value="1"/>
</dbReference>
<keyword evidence="4" id="KW-0472">Membrane</keyword>
<evidence type="ECO:0000256" key="5">
    <source>
        <dbReference type="SAM" id="SignalP"/>
    </source>
</evidence>
<dbReference type="InterPro" id="IPR001434">
    <property type="entry name" value="OmcB-like_DUF11"/>
</dbReference>
<feature type="transmembrane region" description="Helical" evidence="4">
    <location>
        <begin position="207"/>
        <end position="225"/>
    </location>
</feature>
<name>A0A955J3Q5_UNCKA</name>
<dbReference type="Pfam" id="PF00746">
    <property type="entry name" value="Gram_pos_anchor"/>
    <property type="match status" value="1"/>
</dbReference>
<organism evidence="7 8">
    <name type="scientific">candidate division WWE3 bacterium</name>
    <dbReference type="NCBI Taxonomy" id="2053526"/>
    <lineage>
        <taxon>Bacteria</taxon>
        <taxon>Katanobacteria</taxon>
    </lineage>
</organism>
<keyword evidence="4" id="KW-0812">Transmembrane</keyword>
<feature type="chain" id="PRO_5036993377" evidence="5">
    <location>
        <begin position="41"/>
        <end position="231"/>
    </location>
</feature>
<evidence type="ECO:0000256" key="3">
    <source>
        <dbReference type="ARBA" id="ARBA00023088"/>
    </source>
</evidence>
<evidence type="ECO:0000313" key="7">
    <source>
        <dbReference type="EMBL" id="MCA9308660.1"/>
    </source>
</evidence>
<dbReference type="Proteomes" id="UP000740557">
    <property type="component" value="Unassembled WGS sequence"/>
</dbReference>
<keyword evidence="5" id="KW-0732">Signal</keyword>
<dbReference type="NCBIfam" id="TIGR01167">
    <property type="entry name" value="LPXTG_anchor"/>
    <property type="match status" value="1"/>
</dbReference>
<gene>
    <name evidence="7" type="ORF">KC980_04055</name>
</gene>
<dbReference type="PROSITE" id="PS50847">
    <property type="entry name" value="GRAM_POS_ANCHORING"/>
    <property type="match status" value="1"/>
</dbReference>
<accession>A0A955J3Q5</accession>
<dbReference type="InterPro" id="IPR019931">
    <property type="entry name" value="LPXTG_anchor"/>
</dbReference>
<dbReference type="EMBL" id="JAGQNX010000130">
    <property type="protein sequence ID" value="MCA9308660.1"/>
    <property type="molecule type" value="Genomic_DNA"/>
</dbReference>
<keyword evidence="3" id="KW-0572">Peptidoglycan-anchor</keyword>
<evidence type="ECO:0000256" key="2">
    <source>
        <dbReference type="ARBA" id="ARBA00022525"/>
    </source>
</evidence>
<dbReference type="AlphaFoldDB" id="A0A955J3Q5"/>
<evidence type="ECO:0000256" key="4">
    <source>
        <dbReference type="SAM" id="Phobius"/>
    </source>
</evidence>